<gene>
    <name evidence="2" type="ORF">PVAR5_5830</name>
</gene>
<dbReference type="GO" id="GO:0016301">
    <property type="term" value="F:kinase activity"/>
    <property type="evidence" value="ECO:0007669"/>
    <property type="project" value="InterPro"/>
</dbReference>
<accession>V5FHH4</accession>
<comment type="caution">
    <text evidence="2">The sequence shown here is derived from an EMBL/GenBank/DDBJ whole genome shotgun (WGS) entry which is preliminary data.</text>
</comment>
<dbReference type="InterPro" id="IPR003812">
    <property type="entry name" value="Fido"/>
</dbReference>
<proteinExistence type="predicted"/>
<dbReference type="NCBIfam" id="TIGR01550">
    <property type="entry name" value="DOC_P1"/>
    <property type="match status" value="1"/>
</dbReference>
<organism evidence="2 3">
    <name type="scientific">Byssochlamys spectabilis (strain No. 5 / NBRC 109023)</name>
    <name type="common">Paecilomyces variotii</name>
    <dbReference type="NCBI Taxonomy" id="1356009"/>
    <lineage>
        <taxon>Eukaryota</taxon>
        <taxon>Fungi</taxon>
        <taxon>Dikarya</taxon>
        <taxon>Ascomycota</taxon>
        <taxon>Pezizomycotina</taxon>
        <taxon>Eurotiomycetes</taxon>
        <taxon>Eurotiomycetidae</taxon>
        <taxon>Eurotiales</taxon>
        <taxon>Thermoascaceae</taxon>
        <taxon>Paecilomyces</taxon>
    </lineage>
</organism>
<dbReference type="PROSITE" id="PS51459">
    <property type="entry name" value="FIDO"/>
    <property type="match status" value="1"/>
</dbReference>
<keyword evidence="3" id="KW-1185">Reference proteome</keyword>
<dbReference type="PANTHER" id="PTHR39426:SF1">
    <property type="entry name" value="HOMOLOGY TO DEATH-ON-CURING PROTEIN OF PHAGE P1"/>
    <property type="match status" value="1"/>
</dbReference>
<feature type="domain" description="Fido" evidence="1">
    <location>
        <begin position="9"/>
        <end position="130"/>
    </location>
</feature>
<dbReference type="HOGENOM" id="CLU_115697_0_0_1"/>
<dbReference type="Proteomes" id="UP000018001">
    <property type="component" value="Unassembled WGS sequence"/>
</dbReference>
<dbReference type="AlphaFoldDB" id="V5FHH4"/>
<dbReference type="Gene3D" id="1.20.120.1870">
    <property type="entry name" value="Fic/DOC protein, Fido domain"/>
    <property type="match status" value="1"/>
</dbReference>
<protein>
    <recommendedName>
        <fullName evidence="1">Fido domain-containing protein</fullName>
    </recommendedName>
</protein>
<name>V5FHH4_BYSSN</name>
<dbReference type="Pfam" id="PF02661">
    <property type="entry name" value="Fic"/>
    <property type="match status" value="1"/>
</dbReference>
<dbReference type="InterPro" id="IPR036597">
    <property type="entry name" value="Fido-like_dom_sf"/>
</dbReference>
<evidence type="ECO:0000313" key="2">
    <source>
        <dbReference type="EMBL" id="GAD97159.1"/>
    </source>
</evidence>
<dbReference type="OrthoDB" id="3049701at2759"/>
<dbReference type="InterPro" id="IPR006440">
    <property type="entry name" value="Doc"/>
</dbReference>
<dbReference type="InterPro" id="IPR053737">
    <property type="entry name" value="Type_II_TA_Toxin"/>
</dbReference>
<dbReference type="PANTHER" id="PTHR39426">
    <property type="entry name" value="HOMOLOGY TO DEATH-ON-CURING PROTEIN OF PHAGE P1"/>
    <property type="match status" value="1"/>
</dbReference>
<sequence length="136" mass="15239">MASKTIQFLTLSQIQRLHARFIAPKAIPAQPDMLESALHSPMNLNHYTNEEDEFQLAANFAEKIMKNHAYQDGNKRTALLAADMFLKANGHYLQKVPPGNDAHNKDLANAHVAVVTKKWTVQQLGVYYRSIAAPLT</sequence>
<reference evidence="3" key="1">
    <citation type="journal article" date="2014" name="Genome Announc.">
        <title>Draft genome sequence of the formaldehyde-resistant fungus Byssochlamys spectabilis No. 5 (anamorph Paecilomyces variotii No. 5) (NBRC109023).</title>
        <authorList>
            <person name="Oka T."/>
            <person name="Ekino K."/>
            <person name="Fukuda K."/>
            <person name="Nomura Y."/>
        </authorList>
    </citation>
    <scope>NUCLEOTIDE SEQUENCE [LARGE SCALE GENOMIC DNA]</scope>
    <source>
        <strain evidence="3">No. 5 / NBRC 109023</strain>
    </source>
</reference>
<dbReference type="InParanoid" id="V5FHH4"/>
<dbReference type="EMBL" id="BAUL01000188">
    <property type="protein sequence ID" value="GAD97159.1"/>
    <property type="molecule type" value="Genomic_DNA"/>
</dbReference>
<dbReference type="SUPFAM" id="SSF140931">
    <property type="entry name" value="Fic-like"/>
    <property type="match status" value="1"/>
</dbReference>
<dbReference type="eggNOG" id="ENOG502S5GA">
    <property type="taxonomic scope" value="Eukaryota"/>
</dbReference>
<evidence type="ECO:0000259" key="1">
    <source>
        <dbReference type="PROSITE" id="PS51459"/>
    </source>
</evidence>
<evidence type="ECO:0000313" key="3">
    <source>
        <dbReference type="Proteomes" id="UP000018001"/>
    </source>
</evidence>